<accession>A0A6P8X1L2</accession>
<feature type="signal peptide" evidence="1">
    <location>
        <begin position="1"/>
        <end position="21"/>
    </location>
</feature>
<feature type="domain" description="Chitin-binding type-2" evidence="2">
    <location>
        <begin position="158"/>
        <end position="223"/>
    </location>
</feature>
<keyword evidence="1" id="KW-0732">Signal</keyword>
<dbReference type="GeneID" id="117568404"/>
<dbReference type="RefSeq" id="XP_034104930.1">
    <property type="nucleotide sequence ID" value="XM_034249039.2"/>
</dbReference>
<reference evidence="4" key="1">
    <citation type="submission" date="2025-08" db="UniProtKB">
        <authorList>
            <consortium name="RefSeq"/>
        </authorList>
    </citation>
    <scope>IDENTIFICATION</scope>
    <source>
        <strain evidence="4">15112-1751.03</strain>
        <tissue evidence="4">Whole Adult</tissue>
    </source>
</reference>
<organism evidence="3 4">
    <name type="scientific">Drosophila albomicans</name>
    <name type="common">Fruit fly</name>
    <dbReference type="NCBI Taxonomy" id="7291"/>
    <lineage>
        <taxon>Eukaryota</taxon>
        <taxon>Metazoa</taxon>
        <taxon>Ecdysozoa</taxon>
        <taxon>Arthropoda</taxon>
        <taxon>Hexapoda</taxon>
        <taxon>Insecta</taxon>
        <taxon>Pterygota</taxon>
        <taxon>Neoptera</taxon>
        <taxon>Endopterygota</taxon>
        <taxon>Diptera</taxon>
        <taxon>Brachycera</taxon>
        <taxon>Muscomorpha</taxon>
        <taxon>Ephydroidea</taxon>
        <taxon>Drosophilidae</taxon>
        <taxon>Drosophila</taxon>
    </lineage>
</organism>
<proteinExistence type="predicted"/>
<sequence length="236" mass="25399">MLRLELLLLLLLGIVVLRCQADCNTCASPSNIACVSDTQFQFCSGNVLIEPVNNCPDGTYCTAESAICQSDIALKACTGCAQCNDQLSFACLGVRTFALCLGTNTPSNITGSCTANYVCNRDNPNICSSAALGSTATCPLADDDLQTTVYPNVVVTPNEYCRNVQRAGRFPYGNTLDTTCHQYILCFQSNSVWYGGLYNCPGSTYFQATIQSCNTTIPSYCTSAVRSLQVRNLLLL</sequence>
<dbReference type="AlphaFoldDB" id="A0A6P8X1L2"/>
<dbReference type="SUPFAM" id="SSF57625">
    <property type="entry name" value="Invertebrate chitin-binding proteins"/>
    <property type="match status" value="1"/>
</dbReference>
<feature type="chain" id="PRO_5027629023" evidence="1">
    <location>
        <begin position="22"/>
        <end position="236"/>
    </location>
</feature>
<name>A0A6P8X1L2_DROAB</name>
<evidence type="ECO:0000313" key="4">
    <source>
        <dbReference type="RefSeq" id="XP_034104930.1"/>
    </source>
</evidence>
<dbReference type="OrthoDB" id="8179045at2759"/>
<dbReference type="Proteomes" id="UP000515160">
    <property type="component" value="Chromosome 3"/>
</dbReference>
<keyword evidence="3" id="KW-1185">Reference proteome</keyword>
<protein>
    <submittedName>
        <fullName evidence="4">Uncharacterized protein LOC117568404</fullName>
    </submittedName>
</protein>
<dbReference type="PROSITE" id="PS50940">
    <property type="entry name" value="CHIT_BIND_II"/>
    <property type="match status" value="1"/>
</dbReference>
<gene>
    <name evidence="4" type="primary">LOC117568404</name>
</gene>
<dbReference type="InterPro" id="IPR036508">
    <property type="entry name" value="Chitin-bd_dom_sf"/>
</dbReference>
<dbReference type="GO" id="GO:0008061">
    <property type="term" value="F:chitin binding"/>
    <property type="evidence" value="ECO:0007669"/>
    <property type="project" value="InterPro"/>
</dbReference>
<dbReference type="InterPro" id="IPR002557">
    <property type="entry name" value="Chitin-bd_dom"/>
</dbReference>
<evidence type="ECO:0000313" key="3">
    <source>
        <dbReference type="Proteomes" id="UP000515160"/>
    </source>
</evidence>
<dbReference type="GO" id="GO:0005576">
    <property type="term" value="C:extracellular region"/>
    <property type="evidence" value="ECO:0007669"/>
    <property type="project" value="InterPro"/>
</dbReference>
<evidence type="ECO:0000256" key="1">
    <source>
        <dbReference type="SAM" id="SignalP"/>
    </source>
</evidence>
<evidence type="ECO:0000259" key="2">
    <source>
        <dbReference type="PROSITE" id="PS50940"/>
    </source>
</evidence>